<feature type="compositionally biased region" description="Acidic residues" evidence="1">
    <location>
        <begin position="1"/>
        <end position="33"/>
    </location>
</feature>
<comment type="caution">
    <text evidence="2">The sequence shown here is derived from an EMBL/GenBank/DDBJ whole genome shotgun (WGS) entry which is preliminary data.</text>
</comment>
<accession>A0AAD3E0P4</accession>
<sequence length="259" mass="26287">MTDLEDWEISEIEDDGVDLPDESNDDDDDSGSDEVDRWCESHEPQAQGCSTGLNAHLEQHLEAQASVDGDADLNLSTREYAVANGPSAAAIPDSSRANDCPVDTSHPADAAATKPPSGRRLDSRGVENAIAAIAGPGSAGAAVPTASSAPSASVADDGNATASFNGGANRHPPRRMKQTARKQCNAAPAPPLPPPTHAGSSPGRPHTESSPGDSQPPPHRPAAQTSPSSCDRRIGIAEDSAVAAAAAAAAAAPIRATPH</sequence>
<reference evidence="2 3" key="1">
    <citation type="journal article" date="2021" name="Sci. Rep.">
        <title>Genome sequencing of the multicellular alga Astrephomene provides insights into convergent evolution of germ-soma differentiation.</title>
        <authorList>
            <person name="Yamashita S."/>
            <person name="Yamamoto K."/>
            <person name="Matsuzaki R."/>
            <person name="Suzuki S."/>
            <person name="Yamaguchi H."/>
            <person name="Hirooka S."/>
            <person name="Minakuchi Y."/>
            <person name="Miyagishima S."/>
            <person name="Kawachi M."/>
            <person name="Toyoda A."/>
            <person name="Nozaki H."/>
        </authorList>
    </citation>
    <scope>NUCLEOTIDE SEQUENCE [LARGE SCALE GENOMIC DNA]</scope>
    <source>
        <strain evidence="2 3">NIES-4017</strain>
    </source>
</reference>
<evidence type="ECO:0000313" key="3">
    <source>
        <dbReference type="Proteomes" id="UP001054857"/>
    </source>
</evidence>
<proteinExistence type="predicted"/>
<protein>
    <submittedName>
        <fullName evidence="2">Uncharacterized protein</fullName>
    </submittedName>
</protein>
<evidence type="ECO:0000313" key="2">
    <source>
        <dbReference type="EMBL" id="GFR49246.1"/>
    </source>
</evidence>
<dbReference type="Proteomes" id="UP001054857">
    <property type="component" value="Unassembled WGS sequence"/>
</dbReference>
<feature type="compositionally biased region" description="Basic residues" evidence="1">
    <location>
        <begin position="171"/>
        <end position="180"/>
    </location>
</feature>
<feature type="region of interest" description="Disordered" evidence="1">
    <location>
        <begin position="86"/>
        <end position="235"/>
    </location>
</feature>
<feature type="compositionally biased region" description="Low complexity" evidence="1">
    <location>
        <begin position="129"/>
        <end position="155"/>
    </location>
</feature>
<organism evidence="2 3">
    <name type="scientific">Astrephomene gubernaculifera</name>
    <dbReference type="NCBI Taxonomy" id="47775"/>
    <lineage>
        <taxon>Eukaryota</taxon>
        <taxon>Viridiplantae</taxon>
        <taxon>Chlorophyta</taxon>
        <taxon>core chlorophytes</taxon>
        <taxon>Chlorophyceae</taxon>
        <taxon>CS clade</taxon>
        <taxon>Chlamydomonadales</taxon>
        <taxon>Astrephomenaceae</taxon>
        <taxon>Astrephomene</taxon>
    </lineage>
</organism>
<dbReference type="AlphaFoldDB" id="A0AAD3E0P4"/>
<feature type="non-terminal residue" evidence="2">
    <location>
        <position position="259"/>
    </location>
</feature>
<keyword evidence="3" id="KW-1185">Reference proteome</keyword>
<dbReference type="EMBL" id="BMAR01000028">
    <property type="protein sequence ID" value="GFR49246.1"/>
    <property type="molecule type" value="Genomic_DNA"/>
</dbReference>
<name>A0AAD3E0P4_9CHLO</name>
<feature type="compositionally biased region" description="Basic and acidic residues" evidence="1">
    <location>
        <begin position="34"/>
        <end position="43"/>
    </location>
</feature>
<gene>
    <name evidence="2" type="ORF">Agub_g11260</name>
</gene>
<evidence type="ECO:0000256" key="1">
    <source>
        <dbReference type="SAM" id="MobiDB-lite"/>
    </source>
</evidence>
<feature type="region of interest" description="Disordered" evidence="1">
    <location>
        <begin position="1"/>
        <end position="50"/>
    </location>
</feature>